<dbReference type="Proteomes" id="UP000499080">
    <property type="component" value="Unassembled WGS sequence"/>
</dbReference>
<evidence type="ECO:0000313" key="2">
    <source>
        <dbReference type="EMBL" id="GBO08389.1"/>
    </source>
</evidence>
<evidence type="ECO:0000313" key="1">
    <source>
        <dbReference type="EMBL" id="GBO08377.1"/>
    </source>
</evidence>
<evidence type="ECO:0000313" key="3">
    <source>
        <dbReference type="Proteomes" id="UP000499080"/>
    </source>
</evidence>
<protein>
    <submittedName>
        <fullName evidence="1">Uncharacterized protein</fullName>
    </submittedName>
</protein>
<dbReference type="EMBL" id="BGPR01034144">
    <property type="protein sequence ID" value="GBO08389.1"/>
    <property type="molecule type" value="Genomic_DNA"/>
</dbReference>
<proteinExistence type="predicted"/>
<name>A0A4Y2UA09_ARAVE</name>
<sequence>MLPVKRRNGNILSSILEVFFKVSKPPVSLSHFAVIITVVLEIADCKTPTHQNRRQPFPFLRPLTYERFTPLLHHRFSTAPVIIHLGGVIVLGRQARYAPQETSLQFVLVGEQRKSLRFFRGAGKVKDGRQNRTAETDGVALMMPLDIQRPLIVSGRIRSNQEE</sequence>
<gene>
    <name evidence="2" type="ORF">AVEN_201109_1</name>
    <name evidence="1" type="ORF">AVEN_240773_1</name>
</gene>
<organism evidence="1 3">
    <name type="scientific">Araneus ventricosus</name>
    <name type="common">Orbweaver spider</name>
    <name type="synonym">Epeira ventricosa</name>
    <dbReference type="NCBI Taxonomy" id="182803"/>
    <lineage>
        <taxon>Eukaryota</taxon>
        <taxon>Metazoa</taxon>
        <taxon>Ecdysozoa</taxon>
        <taxon>Arthropoda</taxon>
        <taxon>Chelicerata</taxon>
        <taxon>Arachnida</taxon>
        <taxon>Araneae</taxon>
        <taxon>Araneomorphae</taxon>
        <taxon>Entelegynae</taxon>
        <taxon>Araneoidea</taxon>
        <taxon>Araneidae</taxon>
        <taxon>Araneus</taxon>
    </lineage>
</organism>
<keyword evidence="3" id="KW-1185">Reference proteome</keyword>
<dbReference type="AlphaFoldDB" id="A0A4Y2UA09"/>
<reference evidence="1 3" key="1">
    <citation type="journal article" date="2019" name="Sci. Rep.">
        <title>Orb-weaving spider Araneus ventricosus genome elucidates the spidroin gene catalogue.</title>
        <authorList>
            <person name="Kono N."/>
            <person name="Nakamura H."/>
            <person name="Ohtoshi R."/>
            <person name="Moran D.A.P."/>
            <person name="Shinohara A."/>
            <person name="Yoshida Y."/>
            <person name="Fujiwara M."/>
            <person name="Mori M."/>
            <person name="Tomita M."/>
            <person name="Arakawa K."/>
        </authorList>
    </citation>
    <scope>NUCLEOTIDE SEQUENCE [LARGE SCALE GENOMIC DNA]</scope>
</reference>
<accession>A0A4Y2UA09</accession>
<dbReference type="EMBL" id="BGPR01034140">
    <property type="protein sequence ID" value="GBO08377.1"/>
    <property type="molecule type" value="Genomic_DNA"/>
</dbReference>
<comment type="caution">
    <text evidence="1">The sequence shown here is derived from an EMBL/GenBank/DDBJ whole genome shotgun (WGS) entry which is preliminary data.</text>
</comment>